<sequence>MKKYITLPNVIIFLWGPLYVAISVLYPDYTRYYLYLSIILVIPMIIRNLVIQRREDKLNGTAQLQTSIYSILISAVILGVLFFAAKQNHL</sequence>
<reference evidence="2 3" key="1">
    <citation type="submission" date="2016-10" db="EMBL/GenBank/DDBJ databases">
        <title>Draft Genome Sequence of Rhizobacteria Flavobacterium johnsoniae CI04.</title>
        <authorList>
            <person name="Bravo J.I."/>
            <person name="Lozano G.L."/>
            <person name="Handelsman J."/>
        </authorList>
    </citation>
    <scope>NUCLEOTIDE SEQUENCE [LARGE SCALE GENOMIC DNA]</scope>
    <source>
        <strain evidence="2 3">CI04</strain>
    </source>
</reference>
<feature type="transmembrane region" description="Helical" evidence="1">
    <location>
        <begin position="32"/>
        <end position="50"/>
    </location>
</feature>
<protein>
    <submittedName>
        <fullName evidence="2">Uncharacterized protein</fullName>
    </submittedName>
</protein>
<keyword evidence="1" id="KW-1133">Transmembrane helix</keyword>
<keyword evidence="1" id="KW-0812">Transmembrane</keyword>
<keyword evidence="3" id="KW-1185">Reference proteome</keyword>
<organism evidence="2 3">
    <name type="scientific">Flavobacterium johnsoniae</name>
    <name type="common">Cytophaga johnsonae</name>
    <dbReference type="NCBI Taxonomy" id="986"/>
    <lineage>
        <taxon>Bacteria</taxon>
        <taxon>Pseudomonadati</taxon>
        <taxon>Bacteroidota</taxon>
        <taxon>Flavobacteriia</taxon>
        <taxon>Flavobacteriales</taxon>
        <taxon>Flavobacteriaceae</taxon>
        <taxon>Flavobacterium</taxon>
    </lineage>
</organism>
<evidence type="ECO:0000313" key="2">
    <source>
        <dbReference type="EMBL" id="OIV40728.1"/>
    </source>
</evidence>
<dbReference type="AlphaFoldDB" id="A0A1J7CGP7"/>
<gene>
    <name evidence="2" type="ORF">BKM63_17880</name>
</gene>
<feature type="transmembrane region" description="Helical" evidence="1">
    <location>
        <begin position="7"/>
        <end position="26"/>
    </location>
</feature>
<proteinExistence type="predicted"/>
<dbReference type="EMBL" id="MLFK01000009">
    <property type="protein sequence ID" value="OIV40728.1"/>
    <property type="molecule type" value="Genomic_DNA"/>
</dbReference>
<feature type="transmembrane region" description="Helical" evidence="1">
    <location>
        <begin position="62"/>
        <end position="85"/>
    </location>
</feature>
<name>A0A1J7CGP7_FLAJO</name>
<comment type="caution">
    <text evidence="2">The sequence shown here is derived from an EMBL/GenBank/DDBJ whole genome shotgun (WGS) entry which is preliminary data.</text>
</comment>
<accession>A0A1J7CGP7</accession>
<keyword evidence="1" id="KW-0472">Membrane</keyword>
<dbReference type="Proteomes" id="UP000182826">
    <property type="component" value="Unassembled WGS sequence"/>
</dbReference>
<evidence type="ECO:0000313" key="3">
    <source>
        <dbReference type="Proteomes" id="UP000182826"/>
    </source>
</evidence>
<evidence type="ECO:0000256" key="1">
    <source>
        <dbReference type="SAM" id="Phobius"/>
    </source>
</evidence>